<organism evidence="3 4">
    <name type="scientific">Klebsormidium nitens</name>
    <name type="common">Green alga</name>
    <name type="synonym">Ulothrix nitens</name>
    <dbReference type="NCBI Taxonomy" id="105231"/>
    <lineage>
        <taxon>Eukaryota</taxon>
        <taxon>Viridiplantae</taxon>
        <taxon>Streptophyta</taxon>
        <taxon>Klebsormidiophyceae</taxon>
        <taxon>Klebsormidiales</taxon>
        <taxon>Klebsormidiaceae</taxon>
        <taxon>Klebsormidium</taxon>
    </lineage>
</organism>
<keyword evidence="4" id="KW-1185">Reference proteome</keyword>
<gene>
    <name evidence="3" type="ORF">KFL_000280500</name>
</gene>
<comment type="similarity">
    <text evidence="1">Belongs to the short-chain dehydrogenases/reductases (SDR) family.</text>
</comment>
<evidence type="ECO:0000256" key="1">
    <source>
        <dbReference type="ARBA" id="ARBA00006484"/>
    </source>
</evidence>
<dbReference type="STRING" id="105231.A0A1Y1HL61"/>
<evidence type="ECO:0000313" key="4">
    <source>
        <dbReference type="Proteomes" id="UP000054558"/>
    </source>
</evidence>
<protein>
    <submittedName>
        <fullName evidence="3">Short-chain dehydrogenase reductase SDR</fullName>
    </submittedName>
</protein>
<dbReference type="PRINTS" id="PR00080">
    <property type="entry name" value="SDRFAMILY"/>
</dbReference>
<dbReference type="OrthoDB" id="294295at2759"/>
<dbReference type="Gene3D" id="3.40.50.720">
    <property type="entry name" value="NAD(P)-binding Rossmann-like Domain"/>
    <property type="match status" value="1"/>
</dbReference>
<dbReference type="Proteomes" id="UP000054558">
    <property type="component" value="Unassembled WGS sequence"/>
</dbReference>
<dbReference type="OMA" id="VGWVEPV"/>
<dbReference type="EMBL" id="DF236977">
    <property type="protein sequence ID" value="GAQ79345.1"/>
    <property type="molecule type" value="Genomic_DNA"/>
</dbReference>
<dbReference type="AlphaFoldDB" id="A0A1Y1HL61"/>
<dbReference type="InterPro" id="IPR002347">
    <property type="entry name" value="SDR_fam"/>
</dbReference>
<reference evidence="3 4" key="1">
    <citation type="journal article" date="2014" name="Nat. Commun.">
        <title>Klebsormidium flaccidum genome reveals primary factors for plant terrestrial adaptation.</title>
        <authorList>
            <person name="Hori K."/>
            <person name="Maruyama F."/>
            <person name="Fujisawa T."/>
            <person name="Togashi T."/>
            <person name="Yamamoto N."/>
            <person name="Seo M."/>
            <person name="Sato S."/>
            <person name="Yamada T."/>
            <person name="Mori H."/>
            <person name="Tajima N."/>
            <person name="Moriyama T."/>
            <person name="Ikeuchi M."/>
            <person name="Watanabe M."/>
            <person name="Wada H."/>
            <person name="Kobayashi K."/>
            <person name="Saito M."/>
            <person name="Masuda T."/>
            <person name="Sasaki-Sekimoto Y."/>
            <person name="Mashiguchi K."/>
            <person name="Awai K."/>
            <person name="Shimojima M."/>
            <person name="Masuda S."/>
            <person name="Iwai M."/>
            <person name="Nobusawa T."/>
            <person name="Narise T."/>
            <person name="Kondo S."/>
            <person name="Saito H."/>
            <person name="Sato R."/>
            <person name="Murakawa M."/>
            <person name="Ihara Y."/>
            <person name="Oshima-Yamada Y."/>
            <person name="Ohtaka K."/>
            <person name="Satoh M."/>
            <person name="Sonobe K."/>
            <person name="Ishii M."/>
            <person name="Ohtani R."/>
            <person name="Kanamori-Sato M."/>
            <person name="Honoki R."/>
            <person name="Miyazaki D."/>
            <person name="Mochizuki H."/>
            <person name="Umetsu J."/>
            <person name="Higashi K."/>
            <person name="Shibata D."/>
            <person name="Kamiya Y."/>
            <person name="Sato N."/>
            <person name="Nakamura Y."/>
            <person name="Tabata S."/>
            <person name="Ida S."/>
            <person name="Kurokawa K."/>
            <person name="Ohta H."/>
        </authorList>
    </citation>
    <scope>NUCLEOTIDE SEQUENCE [LARGE SCALE GENOMIC DNA]</scope>
    <source>
        <strain evidence="3 4">NIES-2285</strain>
    </source>
</reference>
<dbReference type="SUPFAM" id="SSF51735">
    <property type="entry name" value="NAD(P)-binding Rossmann-fold domains"/>
    <property type="match status" value="1"/>
</dbReference>
<keyword evidence="2" id="KW-0560">Oxidoreductase</keyword>
<evidence type="ECO:0000313" key="3">
    <source>
        <dbReference type="EMBL" id="GAQ79345.1"/>
    </source>
</evidence>
<proteinExistence type="inferred from homology"/>
<dbReference type="PANTHER" id="PTHR24321">
    <property type="entry name" value="DEHYDROGENASES, SHORT CHAIN"/>
    <property type="match status" value="1"/>
</dbReference>
<evidence type="ECO:0000256" key="2">
    <source>
        <dbReference type="ARBA" id="ARBA00023002"/>
    </source>
</evidence>
<dbReference type="PRINTS" id="PR00081">
    <property type="entry name" value="GDHRDH"/>
</dbReference>
<dbReference type="Pfam" id="PF13561">
    <property type="entry name" value="adh_short_C2"/>
    <property type="match status" value="1"/>
</dbReference>
<dbReference type="CDD" id="cd05233">
    <property type="entry name" value="SDR_c"/>
    <property type="match status" value="1"/>
</dbReference>
<dbReference type="InterPro" id="IPR036291">
    <property type="entry name" value="NAD(P)-bd_dom_sf"/>
</dbReference>
<sequence length="265" mass="27416">MAASDFQRPGKLAGKVGVVTGAASGIGEMTCRKFVAEGASVVIADIDLSAAEKLADELNAGGSQVALAVRCDVSKMDDIEAALAAAEKTFGGVDIMCNNAGMRSIKSVVDTSEEEFWKMLDINLVSVFRGIKLAVPYMKKRGGGAIVNTSSAYAHVGSAGFAAYHAAKGGVSSLTRGASVSLLKDNIRVNAVVPGVIHTAGLDDAVHQRPNPEEVLASIIEKQPTGRLGRPEEVANVIAFLASDDAAFVMGAEYTVDGAYLTAAR</sequence>
<dbReference type="NCBIfam" id="NF005559">
    <property type="entry name" value="PRK07231.1"/>
    <property type="match status" value="1"/>
</dbReference>
<dbReference type="GO" id="GO:0016491">
    <property type="term" value="F:oxidoreductase activity"/>
    <property type="evidence" value="ECO:0007669"/>
    <property type="project" value="UniProtKB-KW"/>
</dbReference>
<dbReference type="FunFam" id="3.40.50.720:FF:000084">
    <property type="entry name" value="Short-chain dehydrogenase reductase"/>
    <property type="match status" value="1"/>
</dbReference>
<dbReference type="PANTHER" id="PTHR24321:SF8">
    <property type="entry name" value="ESTRADIOL 17-BETA-DEHYDROGENASE 8-RELATED"/>
    <property type="match status" value="1"/>
</dbReference>
<accession>A0A1Y1HL61</accession>
<name>A0A1Y1HL61_KLENI</name>